<dbReference type="AlphaFoldDB" id="A0A8G1A4S4"/>
<dbReference type="SUPFAM" id="SSF54001">
    <property type="entry name" value="Cysteine proteinases"/>
    <property type="match status" value="1"/>
</dbReference>
<gene>
    <name evidence="2" type="ORF">E2N92_11135</name>
</gene>
<protein>
    <submittedName>
        <fullName evidence="2">Transglutaminase</fullName>
    </submittedName>
</protein>
<dbReference type="Gene3D" id="3.10.620.30">
    <property type="match status" value="1"/>
</dbReference>
<dbReference type="Pfam" id="PF01841">
    <property type="entry name" value="Transglut_core"/>
    <property type="match status" value="1"/>
</dbReference>
<organism evidence="2 3">
    <name type="scientific">Methanofollis formosanus</name>
    <dbReference type="NCBI Taxonomy" id="299308"/>
    <lineage>
        <taxon>Archaea</taxon>
        <taxon>Methanobacteriati</taxon>
        <taxon>Methanobacteriota</taxon>
        <taxon>Stenosarchaea group</taxon>
        <taxon>Methanomicrobia</taxon>
        <taxon>Methanomicrobiales</taxon>
        <taxon>Methanomicrobiaceae</taxon>
        <taxon>Methanofollis</taxon>
    </lineage>
</organism>
<evidence type="ECO:0000259" key="1">
    <source>
        <dbReference type="Pfam" id="PF01841"/>
    </source>
</evidence>
<sequence length="432" mass="49333">MRRKIGAQLWSVLLVLVLVGTIFVPLVSAEKTGENWIDSFDQWVEPRDMSMYTKEIIIEEPDCTISPEEVERTPGLMVINEDVNFLEPEMEVEFLPGHTAHVNVTDDSTRVVKSAKSNFDVVMKNGTFTWYWIQDTVIPHVVNITNFGPTLASGRVLVCSIEDGYAYYQTYSDLLPGETRSVLVPFKVRPDSVGVKPMGVIIQAGPYYEQTYSAILPINGTEIYNNDDSHFPDPNNGDNLETSDLYHFPFYEGYWVISEAAYAGDNTNNPYDTAYRTMQYVNDKMNYTNKSPYLYYITSDVYMQNHPNDDGEYDGVCDEFATLYTAFTRSLGIPTRFLAFTMENATTEEVWGHGIAESWDGNAWIHSDPTWNSFDDPQAYIRAGNIHIDMTHYDDADDSWNTEDPEDPTGDGILRYEDFRTQTYLGEVPRYN</sequence>
<dbReference type="EMBL" id="CP037968">
    <property type="protein sequence ID" value="QYZ80456.1"/>
    <property type="molecule type" value="Genomic_DNA"/>
</dbReference>
<dbReference type="InterPro" id="IPR038765">
    <property type="entry name" value="Papain-like_cys_pep_sf"/>
</dbReference>
<dbReference type="InterPro" id="IPR002931">
    <property type="entry name" value="Transglutaminase-like"/>
</dbReference>
<dbReference type="OrthoDB" id="148293at2157"/>
<name>A0A8G1A4S4_9EURY</name>
<proteinExistence type="predicted"/>
<dbReference type="KEGG" id="mfk:E2N92_11135"/>
<evidence type="ECO:0000313" key="2">
    <source>
        <dbReference type="EMBL" id="QYZ80456.1"/>
    </source>
</evidence>
<accession>A0A8G1A4S4</accession>
<dbReference type="Proteomes" id="UP000826709">
    <property type="component" value="Chromosome"/>
</dbReference>
<keyword evidence="3" id="KW-1185">Reference proteome</keyword>
<reference evidence="2" key="2">
    <citation type="submission" date="2019-03" db="EMBL/GenBank/DDBJ databases">
        <authorList>
            <person name="Chen S.-C."/>
            <person name="Wu S.-Y."/>
            <person name="Lai M.-C."/>
        </authorList>
    </citation>
    <scope>NUCLEOTIDE SEQUENCE</scope>
    <source>
        <strain evidence="2">ML15</strain>
    </source>
</reference>
<reference evidence="2" key="1">
    <citation type="journal article" date="2005" name="Int. J. Syst. Evol. Microbiol.">
        <title>Methanofollis formosanus sp. nov., isolated from a fish pond.</title>
        <authorList>
            <person name="Wu S.Y."/>
            <person name="Chen S.C."/>
            <person name="Lai M.C."/>
        </authorList>
    </citation>
    <scope>NUCLEOTIDE SEQUENCE</scope>
    <source>
        <strain evidence="2">ML15</strain>
    </source>
</reference>
<feature type="domain" description="Transglutaminase-like" evidence="1">
    <location>
        <begin position="266"/>
        <end position="369"/>
    </location>
</feature>
<evidence type="ECO:0000313" key="3">
    <source>
        <dbReference type="Proteomes" id="UP000826709"/>
    </source>
</evidence>